<dbReference type="InterPro" id="IPR012347">
    <property type="entry name" value="Ferritin-like"/>
</dbReference>
<reference evidence="2 3" key="1">
    <citation type="submission" date="2019-01" db="EMBL/GenBank/DDBJ databases">
        <title>Spirosoma flava sp. nov., a propanil-degrading bacterium isolated from herbicide-contaminated soil.</title>
        <authorList>
            <person name="Zhang L."/>
            <person name="Jiang J.-D."/>
        </authorList>
    </citation>
    <scope>NUCLEOTIDE SEQUENCE [LARGE SCALE GENOMIC DNA]</scope>
    <source>
        <strain evidence="2 3">TY50</strain>
    </source>
</reference>
<name>A0A4Q2UJZ7_9BACT</name>
<keyword evidence="3" id="KW-1185">Reference proteome</keyword>
<feature type="chain" id="PRO_5020829898" evidence="1">
    <location>
        <begin position="30"/>
        <end position="219"/>
    </location>
</feature>
<evidence type="ECO:0000313" key="3">
    <source>
        <dbReference type="Proteomes" id="UP000290407"/>
    </source>
</evidence>
<protein>
    <submittedName>
        <fullName evidence="2">DUF305 domain-containing protein</fullName>
    </submittedName>
</protein>
<dbReference type="EMBL" id="SBLB01000004">
    <property type="protein sequence ID" value="RYC68952.1"/>
    <property type="molecule type" value="Genomic_DNA"/>
</dbReference>
<comment type="caution">
    <text evidence="2">The sequence shown here is derived from an EMBL/GenBank/DDBJ whole genome shotgun (WGS) entry which is preliminary data.</text>
</comment>
<evidence type="ECO:0000256" key="1">
    <source>
        <dbReference type="SAM" id="SignalP"/>
    </source>
</evidence>
<accession>A0A4Q2UJZ7</accession>
<organism evidence="2 3">
    <name type="scientific">Spirosoma sordidisoli</name>
    <dbReference type="NCBI Taxonomy" id="2502893"/>
    <lineage>
        <taxon>Bacteria</taxon>
        <taxon>Pseudomonadati</taxon>
        <taxon>Bacteroidota</taxon>
        <taxon>Cytophagia</taxon>
        <taxon>Cytophagales</taxon>
        <taxon>Cytophagaceae</taxon>
        <taxon>Spirosoma</taxon>
    </lineage>
</organism>
<sequence>MKTVQKTIRHQAALLFVGALSLGSLAACAQAKPVSSTGAARAASQPEPAKATLLQPMQQMVAKLKKLQATGDPDFDYAFQAKVHNQGVQDLLKQEIANGKDSALKTMAQSLLTAAQSDMNTIDATVKQLKPSRPNQTFTQQQSRNIEAMNLKLQQTGSSDKLTSDIDKNFKVLLLDQRQDAIDLATTYLQYGRNSTLRTYAEQMTAKAKAEMEQIKAMP</sequence>
<dbReference type="RefSeq" id="WP_077923288.1">
    <property type="nucleotide sequence ID" value="NZ_SBLB01000004.1"/>
</dbReference>
<keyword evidence="1" id="KW-0732">Signal</keyword>
<proteinExistence type="predicted"/>
<evidence type="ECO:0000313" key="2">
    <source>
        <dbReference type="EMBL" id="RYC68952.1"/>
    </source>
</evidence>
<dbReference type="Proteomes" id="UP000290407">
    <property type="component" value="Unassembled WGS sequence"/>
</dbReference>
<dbReference type="Gene3D" id="1.20.1260.10">
    <property type="match status" value="2"/>
</dbReference>
<gene>
    <name evidence="2" type="ORF">EQG79_16235</name>
</gene>
<dbReference type="AlphaFoldDB" id="A0A4Q2UJZ7"/>
<dbReference type="PROSITE" id="PS51257">
    <property type="entry name" value="PROKAR_LIPOPROTEIN"/>
    <property type="match status" value="1"/>
</dbReference>
<feature type="signal peptide" evidence="1">
    <location>
        <begin position="1"/>
        <end position="29"/>
    </location>
</feature>